<keyword evidence="1" id="KW-0812">Transmembrane</keyword>
<protein>
    <submittedName>
        <fullName evidence="2">Uncharacterized protein</fullName>
    </submittedName>
</protein>
<keyword evidence="1" id="KW-1133">Transmembrane helix</keyword>
<gene>
    <name evidence="2" type="ORF">IAD32_02365</name>
</gene>
<comment type="caution">
    <text evidence="2">The sequence shown here is derived from an EMBL/GenBank/DDBJ whole genome shotgun (WGS) entry which is preliminary data.</text>
</comment>
<sequence length="65" mass="7443">MHFLKSSQAKEHAWMASAPGIALFYLTAVLGPAIKSRPVQHLKLCAEVRADERRRQRTAQREKQK</sequence>
<feature type="transmembrane region" description="Helical" evidence="1">
    <location>
        <begin position="12"/>
        <end position="34"/>
    </location>
</feature>
<reference evidence="2" key="1">
    <citation type="submission" date="2020-10" db="EMBL/GenBank/DDBJ databases">
        <authorList>
            <person name="Gilroy R."/>
        </authorList>
    </citation>
    <scope>NUCLEOTIDE SEQUENCE</scope>
    <source>
        <strain evidence="2">ChiSjej1B19-3389</strain>
    </source>
</reference>
<dbReference type="AlphaFoldDB" id="A0A9D0ZIT3"/>
<accession>A0A9D0ZIT3</accession>
<dbReference type="EMBL" id="DVFW01000015">
    <property type="protein sequence ID" value="HIQ80114.1"/>
    <property type="molecule type" value="Genomic_DNA"/>
</dbReference>
<proteinExistence type="predicted"/>
<evidence type="ECO:0000313" key="2">
    <source>
        <dbReference type="EMBL" id="HIQ80114.1"/>
    </source>
</evidence>
<evidence type="ECO:0000256" key="1">
    <source>
        <dbReference type="SAM" id="Phobius"/>
    </source>
</evidence>
<reference evidence="2" key="2">
    <citation type="journal article" date="2021" name="PeerJ">
        <title>Extensive microbial diversity within the chicken gut microbiome revealed by metagenomics and culture.</title>
        <authorList>
            <person name="Gilroy R."/>
            <person name="Ravi A."/>
            <person name="Getino M."/>
            <person name="Pursley I."/>
            <person name="Horton D.L."/>
            <person name="Alikhan N.F."/>
            <person name="Baker D."/>
            <person name="Gharbi K."/>
            <person name="Hall N."/>
            <person name="Watson M."/>
            <person name="Adriaenssens E.M."/>
            <person name="Foster-Nyarko E."/>
            <person name="Jarju S."/>
            <person name="Secka A."/>
            <person name="Antonio M."/>
            <person name="Oren A."/>
            <person name="Chaudhuri R.R."/>
            <person name="La Ragione R."/>
            <person name="Hildebrand F."/>
            <person name="Pallen M.J."/>
        </authorList>
    </citation>
    <scope>NUCLEOTIDE SEQUENCE</scope>
    <source>
        <strain evidence="2">ChiSjej1B19-3389</strain>
    </source>
</reference>
<organism evidence="2 3">
    <name type="scientific">Candidatus Scatavimonas merdigallinarum</name>
    <dbReference type="NCBI Taxonomy" id="2840914"/>
    <lineage>
        <taxon>Bacteria</taxon>
        <taxon>Bacillati</taxon>
        <taxon>Bacillota</taxon>
        <taxon>Clostridia</taxon>
        <taxon>Eubacteriales</taxon>
        <taxon>Oscillospiraceae</taxon>
        <taxon>Oscillospiraceae incertae sedis</taxon>
        <taxon>Candidatus Scatavimonas</taxon>
    </lineage>
</organism>
<evidence type="ECO:0000313" key="3">
    <source>
        <dbReference type="Proteomes" id="UP000886787"/>
    </source>
</evidence>
<name>A0A9D0ZIT3_9FIRM</name>
<dbReference type="Proteomes" id="UP000886787">
    <property type="component" value="Unassembled WGS sequence"/>
</dbReference>
<keyword evidence="1" id="KW-0472">Membrane</keyword>